<evidence type="ECO:0000256" key="1">
    <source>
        <dbReference type="ARBA" id="ARBA00001946"/>
    </source>
</evidence>
<evidence type="ECO:0000256" key="2">
    <source>
        <dbReference type="ARBA" id="ARBA00009997"/>
    </source>
</evidence>
<evidence type="ECO:0000256" key="4">
    <source>
        <dbReference type="ARBA" id="ARBA00021948"/>
    </source>
</evidence>
<keyword evidence="5" id="KW-0378">Hydrolase</keyword>
<evidence type="ECO:0000256" key="3">
    <source>
        <dbReference type="ARBA" id="ARBA00012953"/>
    </source>
</evidence>
<comment type="similarity">
    <text evidence="2">Belongs to the ComB family.</text>
</comment>
<dbReference type="Pfam" id="PF04029">
    <property type="entry name" value="2-ph_phosp"/>
    <property type="match status" value="1"/>
</dbReference>
<dbReference type="InterPro" id="IPR005238">
    <property type="entry name" value="ComB-like"/>
</dbReference>
<keyword evidence="6" id="KW-0460">Magnesium</keyword>
<dbReference type="Gene3D" id="3.90.1560.10">
    <property type="entry name" value="ComB-like"/>
    <property type="match status" value="1"/>
</dbReference>
<gene>
    <name evidence="8" type="ORF">NDI37_10930</name>
</gene>
<proteinExistence type="inferred from homology"/>
<evidence type="ECO:0000256" key="5">
    <source>
        <dbReference type="ARBA" id="ARBA00022801"/>
    </source>
</evidence>
<accession>A0ABV0JPG3</accession>
<dbReference type="InterPro" id="IPR036702">
    <property type="entry name" value="ComB-like_sf"/>
</dbReference>
<dbReference type="PANTHER" id="PTHR37311:SF1">
    <property type="entry name" value="2-PHOSPHOSULFOLACTATE PHOSPHATASE-RELATED"/>
    <property type="match status" value="1"/>
</dbReference>
<dbReference type="Proteomes" id="UP001442494">
    <property type="component" value="Unassembled WGS sequence"/>
</dbReference>
<evidence type="ECO:0000256" key="6">
    <source>
        <dbReference type="ARBA" id="ARBA00022842"/>
    </source>
</evidence>
<evidence type="ECO:0000313" key="8">
    <source>
        <dbReference type="EMBL" id="MEP0864984.1"/>
    </source>
</evidence>
<dbReference type="EMBL" id="JAMPKK010000019">
    <property type="protein sequence ID" value="MEP0864984.1"/>
    <property type="molecule type" value="Genomic_DNA"/>
</dbReference>
<comment type="cofactor">
    <cofactor evidence="1">
        <name>Mg(2+)</name>
        <dbReference type="ChEBI" id="CHEBI:18420"/>
    </cofactor>
</comment>
<organism evidence="8 9">
    <name type="scientific">Funiculus sociatus GB2-A5</name>
    <dbReference type="NCBI Taxonomy" id="2933946"/>
    <lineage>
        <taxon>Bacteria</taxon>
        <taxon>Bacillati</taxon>
        <taxon>Cyanobacteriota</taxon>
        <taxon>Cyanophyceae</taxon>
        <taxon>Coleofasciculales</taxon>
        <taxon>Coleofasciculaceae</taxon>
        <taxon>Funiculus</taxon>
    </lineage>
</organism>
<dbReference type="EC" id="3.1.3.71" evidence="3"/>
<comment type="catalytic activity">
    <reaction evidence="7">
        <text>(2R)-O-phospho-3-sulfolactate + H2O = (2R)-3-sulfolactate + phosphate</text>
        <dbReference type="Rhea" id="RHEA:23416"/>
        <dbReference type="ChEBI" id="CHEBI:15377"/>
        <dbReference type="ChEBI" id="CHEBI:15597"/>
        <dbReference type="ChEBI" id="CHEBI:43474"/>
        <dbReference type="ChEBI" id="CHEBI:58738"/>
        <dbReference type="EC" id="3.1.3.71"/>
    </reaction>
</comment>
<evidence type="ECO:0000313" key="9">
    <source>
        <dbReference type="Proteomes" id="UP001442494"/>
    </source>
</evidence>
<keyword evidence="9" id="KW-1185">Reference proteome</keyword>
<evidence type="ECO:0000256" key="7">
    <source>
        <dbReference type="ARBA" id="ARBA00033711"/>
    </source>
</evidence>
<sequence length="256" mass="27920">MNTPIFSQHPYRCKLDWGQRGARQAAERGDIIVIVDTLSFSTAVACAVHHGGIVYPCSKTEDVAAFAQRISGEASVNRRDVPDKGRFSLSPLTYLGLESGTRIVLASPNGATCSRLSGQVSYLFTGALVNAAAVATAVSQVMSTTNLSVTVIACGEQWSIPSSEGQLRVAIEDYVGAGAILSYLEYEKSPEARVCEGSFRYIQKHLEETLWECGSARELRESGFEADVQHSLTLNLYDSVPVMRGEYFEKAYFKIN</sequence>
<dbReference type="RefSeq" id="WP_190423908.1">
    <property type="nucleotide sequence ID" value="NZ_JAMPKK010000019.1"/>
</dbReference>
<dbReference type="SUPFAM" id="SSF142823">
    <property type="entry name" value="ComB-like"/>
    <property type="match status" value="1"/>
</dbReference>
<dbReference type="PANTHER" id="PTHR37311">
    <property type="entry name" value="2-PHOSPHOSULFOLACTATE PHOSPHATASE-RELATED"/>
    <property type="match status" value="1"/>
</dbReference>
<name>A0ABV0JPG3_9CYAN</name>
<protein>
    <recommendedName>
        <fullName evidence="4">Probable 2-phosphosulfolactate phosphatase</fullName>
        <ecNumber evidence="3">3.1.3.71</ecNumber>
    </recommendedName>
</protein>
<reference evidence="8 9" key="1">
    <citation type="submission" date="2022-04" db="EMBL/GenBank/DDBJ databases">
        <title>Positive selection, recombination, and allopatry shape intraspecific diversity of widespread and dominant cyanobacteria.</title>
        <authorList>
            <person name="Wei J."/>
            <person name="Shu W."/>
            <person name="Hu C."/>
        </authorList>
    </citation>
    <scope>NUCLEOTIDE SEQUENCE [LARGE SCALE GENOMIC DNA]</scope>
    <source>
        <strain evidence="8 9">GB2-A5</strain>
    </source>
</reference>
<comment type="caution">
    <text evidence="8">The sequence shown here is derived from an EMBL/GenBank/DDBJ whole genome shotgun (WGS) entry which is preliminary data.</text>
</comment>